<protein>
    <submittedName>
        <fullName evidence="1">Uncharacterized protein</fullName>
    </submittedName>
</protein>
<organism evidence="1 2">
    <name type="scientific">Paraburkholderia phenoliruptrix</name>
    <dbReference type="NCBI Taxonomy" id="252970"/>
    <lineage>
        <taxon>Bacteria</taxon>
        <taxon>Pseudomonadati</taxon>
        <taxon>Pseudomonadota</taxon>
        <taxon>Betaproteobacteria</taxon>
        <taxon>Burkholderiales</taxon>
        <taxon>Burkholderiaceae</taxon>
        <taxon>Paraburkholderia</taxon>
    </lineage>
</organism>
<accession>A0A6J5CPI3</accession>
<evidence type="ECO:0000313" key="1">
    <source>
        <dbReference type="EMBL" id="CAB3742478.1"/>
    </source>
</evidence>
<dbReference type="Proteomes" id="UP000494249">
    <property type="component" value="Unassembled WGS sequence"/>
</dbReference>
<name>A0A6J5CPI3_9BURK</name>
<evidence type="ECO:0000313" key="2">
    <source>
        <dbReference type="Proteomes" id="UP000494249"/>
    </source>
</evidence>
<gene>
    <name evidence="1" type="ORF">LMG22037_06607</name>
</gene>
<dbReference type="AlphaFoldDB" id="A0A6J5CPI3"/>
<sequence>MATRSRSKQEPVEPTETCKQCRFALFLKESIECRRNPPQVIYEGSTGFVEHRFPEVEVTLWCGEFRPKLTS</sequence>
<proteinExistence type="predicted"/>
<dbReference type="EMBL" id="CADIKB010000085">
    <property type="protein sequence ID" value="CAB3742478.1"/>
    <property type="molecule type" value="Genomic_DNA"/>
</dbReference>
<reference evidence="1 2" key="1">
    <citation type="submission" date="2020-04" db="EMBL/GenBank/DDBJ databases">
        <authorList>
            <person name="De Canck E."/>
        </authorList>
    </citation>
    <scope>NUCLEOTIDE SEQUENCE [LARGE SCALE GENOMIC DNA]</scope>
    <source>
        <strain evidence="1 2">LMG 22037</strain>
    </source>
</reference>